<comment type="subcellular location">
    <subcellularLocation>
        <location evidence="1">Membrane</location>
        <topology evidence="1">Multi-pass membrane protein</topology>
    </subcellularLocation>
</comment>
<evidence type="ECO:0000313" key="9">
    <source>
        <dbReference type="EMBL" id="EGP86445.1"/>
    </source>
</evidence>
<dbReference type="Proteomes" id="UP000008062">
    <property type="component" value="Chromosome 6"/>
</dbReference>
<dbReference type="SUPFAM" id="SSF103473">
    <property type="entry name" value="MFS general substrate transporter"/>
    <property type="match status" value="1"/>
</dbReference>
<keyword evidence="3" id="KW-0813">Transport</keyword>
<evidence type="ECO:0000256" key="7">
    <source>
        <dbReference type="SAM" id="Phobius"/>
    </source>
</evidence>
<keyword evidence="10" id="KW-1185">Reference proteome</keyword>
<accession>F9XD86</accession>
<dbReference type="PANTHER" id="PTHR48022">
    <property type="entry name" value="PLASTIDIC GLUCOSE TRANSPORTER 4"/>
    <property type="match status" value="1"/>
</dbReference>
<dbReference type="InParanoid" id="F9XD86"/>
<dbReference type="PRINTS" id="PR00171">
    <property type="entry name" value="SUGRTRNSPORT"/>
</dbReference>
<feature type="domain" description="Major facilitator superfamily (MFS) profile" evidence="8">
    <location>
        <begin position="1"/>
        <end position="439"/>
    </location>
</feature>
<feature type="transmembrane region" description="Helical" evidence="7">
    <location>
        <begin position="288"/>
        <end position="309"/>
    </location>
</feature>
<dbReference type="GeneID" id="13393640"/>
<dbReference type="HOGENOM" id="CLU_001265_30_13_1"/>
<feature type="transmembrane region" description="Helical" evidence="7">
    <location>
        <begin position="92"/>
        <end position="112"/>
    </location>
</feature>
<dbReference type="EMBL" id="CM001201">
    <property type="protein sequence ID" value="EGP86445.1"/>
    <property type="molecule type" value="Genomic_DNA"/>
</dbReference>
<evidence type="ECO:0000256" key="3">
    <source>
        <dbReference type="ARBA" id="ARBA00022448"/>
    </source>
</evidence>
<reference evidence="9 10" key="1">
    <citation type="journal article" date="2011" name="PLoS Genet.">
        <title>Finished genome of the fungal wheat pathogen Mycosphaerella graminicola reveals dispensome structure, chromosome plasticity, and stealth pathogenesis.</title>
        <authorList>
            <person name="Goodwin S.B."/>
            <person name="Ben M'barek S."/>
            <person name="Dhillon B."/>
            <person name="Wittenberg A.H.J."/>
            <person name="Crane C.F."/>
            <person name="Hane J.K."/>
            <person name="Foster A.J."/>
            <person name="Van der Lee T.A.J."/>
            <person name="Grimwood J."/>
            <person name="Aerts A."/>
            <person name="Antoniw J."/>
            <person name="Bailey A."/>
            <person name="Bluhm B."/>
            <person name="Bowler J."/>
            <person name="Bristow J."/>
            <person name="van der Burgt A."/>
            <person name="Canto-Canche B."/>
            <person name="Churchill A.C.L."/>
            <person name="Conde-Ferraez L."/>
            <person name="Cools H.J."/>
            <person name="Coutinho P.M."/>
            <person name="Csukai M."/>
            <person name="Dehal P."/>
            <person name="De Wit P."/>
            <person name="Donzelli B."/>
            <person name="van de Geest H.C."/>
            <person name="van Ham R.C.H.J."/>
            <person name="Hammond-Kosack K.E."/>
            <person name="Henrissat B."/>
            <person name="Kilian A."/>
            <person name="Kobayashi A.K."/>
            <person name="Koopmann E."/>
            <person name="Kourmpetis Y."/>
            <person name="Kuzniar A."/>
            <person name="Lindquist E."/>
            <person name="Lombard V."/>
            <person name="Maliepaard C."/>
            <person name="Martins N."/>
            <person name="Mehrabi R."/>
            <person name="Nap J.P.H."/>
            <person name="Ponomarenko A."/>
            <person name="Rudd J.J."/>
            <person name="Salamov A."/>
            <person name="Schmutz J."/>
            <person name="Schouten H.J."/>
            <person name="Shapiro H."/>
            <person name="Stergiopoulos I."/>
            <person name="Torriani S.F.F."/>
            <person name="Tu H."/>
            <person name="de Vries R.P."/>
            <person name="Waalwijk C."/>
            <person name="Ware S.B."/>
            <person name="Wiebenga A."/>
            <person name="Zwiers L.-H."/>
            <person name="Oliver R.P."/>
            <person name="Grigoriev I.V."/>
            <person name="Kema G.H.J."/>
        </authorList>
    </citation>
    <scope>NUCLEOTIDE SEQUENCE [LARGE SCALE GENOMIC DNA]</scope>
    <source>
        <strain evidence="10">CBS 115943 / IPO323</strain>
    </source>
</reference>
<evidence type="ECO:0000256" key="1">
    <source>
        <dbReference type="ARBA" id="ARBA00004141"/>
    </source>
</evidence>
<protein>
    <recommendedName>
        <fullName evidence="8">Major facilitator superfamily (MFS) profile domain-containing protein</fullName>
    </recommendedName>
</protein>
<evidence type="ECO:0000256" key="4">
    <source>
        <dbReference type="ARBA" id="ARBA00022692"/>
    </source>
</evidence>
<dbReference type="InterPro" id="IPR036259">
    <property type="entry name" value="MFS_trans_sf"/>
</dbReference>
<dbReference type="OMA" id="ACSYGMA"/>
<evidence type="ECO:0000259" key="8">
    <source>
        <dbReference type="PROSITE" id="PS50850"/>
    </source>
</evidence>
<dbReference type="InterPro" id="IPR005829">
    <property type="entry name" value="Sugar_transporter_CS"/>
</dbReference>
<dbReference type="GO" id="GO:0016020">
    <property type="term" value="C:membrane"/>
    <property type="evidence" value="ECO:0007669"/>
    <property type="project" value="UniProtKB-SubCell"/>
</dbReference>
<dbReference type="InterPro" id="IPR020846">
    <property type="entry name" value="MFS_dom"/>
</dbReference>
<dbReference type="eggNOG" id="KOG0254">
    <property type="taxonomic scope" value="Eukaryota"/>
</dbReference>
<dbReference type="PROSITE" id="PS00217">
    <property type="entry name" value="SUGAR_TRANSPORT_2"/>
    <property type="match status" value="1"/>
</dbReference>
<gene>
    <name evidence="9" type="ORF">MYCGRDRAFT_93850</name>
</gene>
<dbReference type="PROSITE" id="PS00216">
    <property type="entry name" value="SUGAR_TRANSPORT_1"/>
    <property type="match status" value="1"/>
</dbReference>
<dbReference type="OrthoDB" id="6612291at2759"/>
<feature type="transmembrane region" description="Helical" evidence="7">
    <location>
        <begin position="165"/>
        <end position="184"/>
    </location>
</feature>
<keyword evidence="5 7" id="KW-1133">Transmembrane helix</keyword>
<proteinExistence type="inferred from homology"/>
<feature type="transmembrane region" description="Helical" evidence="7">
    <location>
        <begin position="67"/>
        <end position="86"/>
    </location>
</feature>
<sequence>MTIASRRRVSHAHPPFYTYFDLATQGTPGYKHTTNIIGGLNGLNSAGAIVGCLFSAWSGDVVGRKRTIEIGCAVLIVGGALCAGSVTIGMFYAGRFVAGAGAGILAVIVPMYQGEISTANIRGAMMCVSGIMYAVGYAWAGWMGYACYYFPSTSPSATFAWRFPLALQIIPPLLLLAGSKFIPFSPRWLLSQSRPAEALSILKRLHATPSDPSHTTATAEFYLMQKQFDLDSTFPSRRFEIFRSAPNRRRALIGALIMWGNQFLGIFIITNYGVLIYASLGFEGSVPLLLNACWTTFTLLGNVWTAFYIDRFGRRTFMLIGTTGCVVSLIFLCAMTASFLNTNNVNGLNAAVFFIWFYILWWCFFVDATQYVYVSEIWPNRLRSQGTAWGVMFWFLASEVTLVAAPVALNEIGWKFYLVLILPSTLYILLIYLLFPETKGRTLEEIGLLFGDDVHVASQWYDLSPEEKEEVAVEAVRNTAFRSEATDTVMGGETVAMAVKGGAVEEEGEGRLGRGGE</sequence>
<evidence type="ECO:0000313" key="10">
    <source>
        <dbReference type="Proteomes" id="UP000008062"/>
    </source>
</evidence>
<organism evidence="9 10">
    <name type="scientific">Zymoseptoria tritici (strain CBS 115943 / IPO323)</name>
    <name type="common">Speckled leaf blotch fungus</name>
    <name type="synonym">Septoria tritici</name>
    <dbReference type="NCBI Taxonomy" id="336722"/>
    <lineage>
        <taxon>Eukaryota</taxon>
        <taxon>Fungi</taxon>
        <taxon>Dikarya</taxon>
        <taxon>Ascomycota</taxon>
        <taxon>Pezizomycotina</taxon>
        <taxon>Dothideomycetes</taxon>
        <taxon>Dothideomycetidae</taxon>
        <taxon>Mycosphaerellales</taxon>
        <taxon>Mycosphaerellaceae</taxon>
        <taxon>Zymoseptoria</taxon>
    </lineage>
</organism>
<evidence type="ECO:0000256" key="5">
    <source>
        <dbReference type="ARBA" id="ARBA00022989"/>
    </source>
</evidence>
<feature type="transmembrane region" description="Helical" evidence="7">
    <location>
        <begin position="386"/>
        <end position="408"/>
    </location>
</feature>
<dbReference type="InterPro" id="IPR005828">
    <property type="entry name" value="MFS_sugar_transport-like"/>
</dbReference>
<feature type="transmembrane region" description="Helical" evidence="7">
    <location>
        <begin position="124"/>
        <end position="145"/>
    </location>
</feature>
<dbReference type="RefSeq" id="XP_003851469.1">
    <property type="nucleotide sequence ID" value="XM_003851421.1"/>
</dbReference>
<comment type="similarity">
    <text evidence="2">Belongs to the major facilitator superfamily. Sugar transporter (TC 2.A.1.1) family.</text>
</comment>
<dbReference type="PROSITE" id="PS50850">
    <property type="entry name" value="MFS"/>
    <property type="match status" value="1"/>
</dbReference>
<dbReference type="Pfam" id="PF00083">
    <property type="entry name" value="Sugar_tr"/>
    <property type="match status" value="1"/>
</dbReference>
<dbReference type="AlphaFoldDB" id="F9XD86"/>
<keyword evidence="6 7" id="KW-0472">Membrane</keyword>
<name>F9XD86_ZYMTI</name>
<dbReference type="InterPro" id="IPR050360">
    <property type="entry name" value="MFS_Sugar_Transporters"/>
</dbReference>
<dbReference type="PANTHER" id="PTHR48022:SF38">
    <property type="entry name" value="MAJOR FACILITATOR SUPERFAMILY (MFS) PROFILE DOMAIN-CONTAINING PROTEIN-RELATED"/>
    <property type="match status" value="1"/>
</dbReference>
<feature type="transmembrane region" description="Helical" evidence="7">
    <location>
        <begin position="352"/>
        <end position="374"/>
    </location>
</feature>
<dbReference type="GO" id="GO:0005351">
    <property type="term" value="F:carbohydrate:proton symporter activity"/>
    <property type="evidence" value="ECO:0007669"/>
    <property type="project" value="TreeGrafter"/>
</dbReference>
<feature type="transmembrane region" description="Helical" evidence="7">
    <location>
        <begin position="251"/>
        <end position="276"/>
    </location>
</feature>
<dbReference type="Gene3D" id="1.20.1250.20">
    <property type="entry name" value="MFS general substrate transporter like domains"/>
    <property type="match status" value="1"/>
</dbReference>
<dbReference type="KEGG" id="ztr:MYCGRDRAFT_93850"/>
<evidence type="ECO:0000256" key="2">
    <source>
        <dbReference type="ARBA" id="ARBA00010992"/>
    </source>
</evidence>
<dbReference type="InterPro" id="IPR003663">
    <property type="entry name" value="Sugar/inositol_transpt"/>
</dbReference>
<evidence type="ECO:0000256" key="6">
    <source>
        <dbReference type="ARBA" id="ARBA00023136"/>
    </source>
</evidence>
<keyword evidence="4 7" id="KW-0812">Transmembrane</keyword>
<feature type="transmembrane region" description="Helical" evidence="7">
    <location>
        <begin position="414"/>
        <end position="435"/>
    </location>
</feature>
<feature type="transmembrane region" description="Helical" evidence="7">
    <location>
        <begin position="316"/>
        <end position="340"/>
    </location>
</feature>